<sequence length="96" mass="10877">MEGSANVRPLWTCFKRTSHGKKFSGSGGGSLDYRMTQEKRFLLKVLNLLQDVISELLTSSNKDSEGSQDLYPSHHSDDPDITSMNNKFSSYERIYP</sequence>
<keyword evidence="2" id="KW-1185">Reference proteome</keyword>
<gene>
    <name evidence="1" type="ORF">L6452_20833</name>
</gene>
<protein>
    <submittedName>
        <fullName evidence="1">Uncharacterized protein</fullName>
    </submittedName>
</protein>
<reference evidence="1 2" key="2">
    <citation type="journal article" date="2022" name="Mol. Ecol. Resour.">
        <title>The genomes of chicory, endive, great burdock and yacon provide insights into Asteraceae paleo-polyploidization history and plant inulin production.</title>
        <authorList>
            <person name="Fan W."/>
            <person name="Wang S."/>
            <person name="Wang H."/>
            <person name="Wang A."/>
            <person name="Jiang F."/>
            <person name="Liu H."/>
            <person name="Zhao H."/>
            <person name="Xu D."/>
            <person name="Zhang Y."/>
        </authorList>
    </citation>
    <scope>NUCLEOTIDE SEQUENCE [LARGE SCALE GENOMIC DNA]</scope>
    <source>
        <strain evidence="2">cv. Niubang</strain>
    </source>
</reference>
<accession>A0ACB9BC03</accession>
<organism evidence="1 2">
    <name type="scientific">Arctium lappa</name>
    <name type="common">Greater burdock</name>
    <name type="synonym">Lappa major</name>
    <dbReference type="NCBI Taxonomy" id="4217"/>
    <lineage>
        <taxon>Eukaryota</taxon>
        <taxon>Viridiplantae</taxon>
        <taxon>Streptophyta</taxon>
        <taxon>Embryophyta</taxon>
        <taxon>Tracheophyta</taxon>
        <taxon>Spermatophyta</taxon>
        <taxon>Magnoliopsida</taxon>
        <taxon>eudicotyledons</taxon>
        <taxon>Gunneridae</taxon>
        <taxon>Pentapetalae</taxon>
        <taxon>asterids</taxon>
        <taxon>campanulids</taxon>
        <taxon>Asterales</taxon>
        <taxon>Asteraceae</taxon>
        <taxon>Carduoideae</taxon>
        <taxon>Cardueae</taxon>
        <taxon>Arctiinae</taxon>
        <taxon>Arctium</taxon>
    </lineage>
</organism>
<reference evidence="2" key="1">
    <citation type="journal article" date="2022" name="Mol. Ecol. Resour.">
        <title>The genomes of chicory, endive, great burdock and yacon provide insights into Asteraceae palaeo-polyploidization history and plant inulin production.</title>
        <authorList>
            <person name="Fan W."/>
            <person name="Wang S."/>
            <person name="Wang H."/>
            <person name="Wang A."/>
            <person name="Jiang F."/>
            <person name="Liu H."/>
            <person name="Zhao H."/>
            <person name="Xu D."/>
            <person name="Zhang Y."/>
        </authorList>
    </citation>
    <scope>NUCLEOTIDE SEQUENCE [LARGE SCALE GENOMIC DNA]</scope>
    <source>
        <strain evidence="2">cv. Niubang</strain>
    </source>
</reference>
<comment type="caution">
    <text evidence="1">The sequence shown here is derived from an EMBL/GenBank/DDBJ whole genome shotgun (WGS) entry which is preliminary data.</text>
</comment>
<dbReference type="EMBL" id="CM042052">
    <property type="protein sequence ID" value="KAI3719927.1"/>
    <property type="molecule type" value="Genomic_DNA"/>
</dbReference>
<proteinExistence type="predicted"/>
<evidence type="ECO:0000313" key="2">
    <source>
        <dbReference type="Proteomes" id="UP001055879"/>
    </source>
</evidence>
<evidence type="ECO:0000313" key="1">
    <source>
        <dbReference type="EMBL" id="KAI3719927.1"/>
    </source>
</evidence>
<dbReference type="Proteomes" id="UP001055879">
    <property type="component" value="Linkage Group LG06"/>
</dbReference>
<name>A0ACB9BC03_ARCLA</name>